<name>A0A7W9Z1N3_9HYPH</name>
<dbReference type="EMBL" id="JACHEJ010000030">
    <property type="protein sequence ID" value="MBB6182397.1"/>
    <property type="molecule type" value="Genomic_DNA"/>
</dbReference>
<evidence type="ECO:0000313" key="2">
    <source>
        <dbReference type="Proteomes" id="UP000535501"/>
    </source>
</evidence>
<dbReference type="Proteomes" id="UP000535501">
    <property type="component" value="Unassembled WGS sequence"/>
</dbReference>
<dbReference type="RefSeq" id="WP_077549030.1">
    <property type="nucleotide sequence ID" value="NZ_JACHEJ010000030.1"/>
</dbReference>
<evidence type="ECO:0008006" key="3">
    <source>
        <dbReference type="Google" id="ProtNLM"/>
    </source>
</evidence>
<keyword evidence="2" id="KW-1185">Reference proteome</keyword>
<dbReference type="SUPFAM" id="SSF55961">
    <property type="entry name" value="Bet v1-like"/>
    <property type="match status" value="1"/>
</dbReference>
<reference evidence="1 2" key="1">
    <citation type="submission" date="2020-08" db="EMBL/GenBank/DDBJ databases">
        <title>Genomic Encyclopedia of Type Strains, Phase IV (KMG-IV): sequencing the most valuable type-strain genomes for metagenomic binning, comparative biology and taxonomic classification.</title>
        <authorList>
            <person name="Goeker M."/>
        </authorList>
    </citation>
    <scope>NUCLEOTIDE SEQUENCE [LARGE SCALE GENOMIC DNA]</scope>
    <source>
        <strain evidence="1 2">DSM 102134</strain>
    </source>
</reference>
<dbReference type="AlphaFoldDB" id="A0A7W9Z1N3"/>
<proteinExistence type="predicted"/>
<sequence length="167" mass="18396">MTYQRSASSTVALSALAERVFELLDNPAFLGAHMEEPSVMMLGASMKYDLDEAEGRAVGSVIRMRGSILGLALSVEEVVTERHPPLSKTWETRGTVRLLVIGSYRMGFRISPARSVCSLNVRIEYNLPTHLPDRLLGRLLGGFYANWCVTKMTAGAIAHFRSVQPTP</sequence>
<organism evidence="1 2">
    <name type="scientific">Pseudorhizobium flavum</name>
    <dbReference type="NCBI Taxonomy" id="1335061"/>
    <lineage>
        <taxon>Bacteria</taxon>
        <taxon>Pseudomonadati</taxon>
        <taxon>Pseudomonadota</taxon>
        <taxon>Alphaproteobacteria</taxon>
        <taxon>Hyphomicrobiales</taxon>
        <taxon>Rhizobiaceae</taxon>
        <taxon>Rhizobium/Agrobacterium group</taxon>
        <taxon>Pseudorhizobium</taxon>
    </lineage>
</organism>
<protein>
    <recommendedName>
        <fullName evidence="3">Polyketide cyclase</fullName>
    </recommendedName>
</protein>
<evidence type="ECO:0000313" key="1">
    <source>
        <dbReference type="EMBL" id="MBB6182397.1"/>
    </source>
</evidence>
<gene>
    <name evidence="1" type="ORF">HNQ75_004386</name>
</gene>
<accession>A0A7W9Z1N3</accession>
<dbReference type="InterPro" id="IPR023393">
    <property type="entry name" value="START-like_dom_sf"/>
</dbReference>
<dbReference type="Gene3D" id="3.30.530.20">
    <property type="match status" value="1"/>
</dbReference>
<comment type="caution">
    <text evidence="1">The sequence shown here is derived from an EMBL/GenBank/DDBJ whole genome shotgun (WGS) entry which is preliminary data.</text>
</comment>